<organism evidence="1 2">
    <name type="scientific">Eretmocerus hayati</name>
    <dbReference type="NCBI Taxonomy" id="131215"/>
    <lineage>
        <taxon>Eukaryota</taxon>
        <taxon>Metazoa</taxon>
        <taxon>Ecdysozoa</taxon>
        <taxon>Arthropoda</taxon>
        <taxon>Hexapoda</taxon>
        <taxon>Insecta</taxon>
        <taxon>Pterygota</taxon>
        <taxon>Neoptera</taxon>
        <taxon>Endopterygota</taxon>
        <taxon>Hymenoptera</taxon>
        <taxon>Apocrita</taxon>
        <taxon>Proctotrupomorpha</taxon>
        <taxon>Chalcidoidea</taxon>
        <taxon>Aphelinidae</taxon>
        <taxon>Aphelininae</taxon>
        <taxon>Eretmocerus</taxon>
    </lineage>
</organism>
<proteinExistence type="predicted"/>
<evidence type="ECO:0000313" key="2">
    <source>
        <dbReference type="Proteomes" id="UP001239111"/>
    </source>
</evidence>
<keyword evidence="2" id="KW-1185">Reference proteome</keyword>
<dbReference type="EMBL" id="CM056741">
    <property type="protein sequence ID" value="KAJ8684952.1"/>
    <property type="molecule type" value="Genomic_DNA"/>
</dbReference>
<reference evidence="1" key="1">
    <citation type="submission" date="2023-04" db="EMBL/GenBank/DDBJ databases">
        <title>A chromosome-level genome assembly of the parasitoid wasp Eretmocerus hayati.</title>
        <authorList>
            <person name="Zhong Y."/>
            <person name="Liu S."/>
            <person name="Liu Y."/>
        </authorList>
    </citation>
    <scope>NUCLEOTIDE SEQUENCE</scope>
    <source>
        <strain evidence="1">ZJU_SS_LIU_2023</strain>
    </source>
</reference>
<dbReference type="Proteomes" id="UP001239111">
    <property type="component" value="Chromosome 1"/>
</dbReference>
<gene>
    <name evidence="1" type="ORF">QAD02_020745</name>
</gene>
<name>A0ACC2PNG4_9HYME</name>
<comment type="caution">
    <text evidence="1">The sequence shown here is derived from an EMBL/GenBank/DDBJ whole genome shotgun (WGS) entry which is preliminary data.</text>
</comment>
<accession>A0ACC2PNG4</accession>
<protein>
    <submittedName>
        <fullName evidence="1">Uncharacterized protein</fullName>
    </submittedName>
</protein>
<evidence type="ECO:0000313" key="1">
    <source>
        <dbReference type="EMBL" id="KAJ8684952.1"/>
    </source>
</evidence>
<sequence>MPTTFSKSLQLSDCKPQLRILELYDHILQQVKDFVRYLRNRKALMYDVIIDPLPIEYDVRTAGQLVNTHEIFVDHIATGKVYPVYGMNLELLGVQSMLHDFPLYIDPKVNKHVGRMVGINVPTFYMGSRFLWTPFHIEDRGLDSVNIVHYCVGRYAKVWQFISSDDYPRAREAFGEDTITLCKHEQQPKNFLLECSQPEQHKAFLRSVSHVEKSGIKSQLVVQGSGDIIYVAPDIPHQVLNLEANLAEAVNVGSVSRLAGYKMFSKCICKSCEIDVMQPPLDAYVSFTPKENVYFECPEDDRFSL</sequence>